<dbReference type="InterPro" id="IPR001387">
    <property type="entry name" value="Cro/C1-type_HTH"/>
</dbReference>
<sequence length="283" mass="31038">MSTPLAAVAEARKALGGRLRDLRRQAGFATARAFAARAGWSEAKVSRIEHGKTTPGEDDLRMYARLSGDPAVYADLYAAAAHIEEMYVEWSRVHQAGLAPVQEAAVPQYERTRHFRIYEPGVIPGLLQTPAYAKAIMGRIIDFWGIPDDAGQAADVRTRRKAAVLRDAGRRFGFVLEEAALRAKFGDTATMAAQLAHLTAVSVWPQVSLGIIPLGAQRTMWPNEGFWIFDEERVVIELAGAEMTLKEPSQITTYARVFAELARMAVFGKDARALIGDAINALE</sequence>
<gene>
    <name evidence="2" type="ORF">GPJ59_25435</name>
</gene>
<dbReference type="InterPro" id="IPR043917">
    <property type="entry name" value="DUF5753"/>
</dbReference>
<dbReference type="EMBL" id="WTFF01000221">
    <property type="protein sequence ID" value="MBW5485130.1"/>
    <property type="molecule type" value="Genomic_DNA"/>
</dbReference>
<dbReference type="SUPFAM" id="SSF47413">
    <property type="entry name" value="lambda repressor-like DNA-binding domains"/>
    <property type="match status" value="1"/>
</dbReference>
<reference evidence="2 3" key="1">
    <citation type="submission" date="2019-12" db="EMBL/GenBank/DDBJ databases">
        <title>Genome sequence of Streptomyces bambusae.</title>
        <authorList>
            <person name="Bansal K."/>
            <person name="Choksket S."/>
            <person name="Korpole S."/>
            <person name="Patil P.B."/>
        </authorList>
    </citation>
    <scope>NUCLEOTIDE SEQUENCE [LARGE SCALE GENOMIC DNA]</scope>
    <source>
        <strain evidence="2 3">SK60</strain>
    </source>
</reference>
<comment type="caution">
    <text evidence="2">The sequence shown here is derived from an EMBL/GenBank/DDBJ whole genome shotgun (WGS) entry which is preliminary data.</text>
</comment>
<dbReference type="Pfam" id="PF19054">
    <property type="entry name" value="DUF5753"/>
    <property type="match status" value="1"/>
</dbReference>
<dbReference type="Proteomes" id="UP000812013">
    <property type="component" value="Unassembled WGS sequence"/>
</dbReference>
<evidence type="ECO:0000259" key="1">
    <source>
        <dbReference type="PROSITE" id="PS50943"/>
    </source>
</evidence>
<protein>
    <submittedName>
        <fullName evidence="2">Helix-turn-helix domain-containing protein</fullName>
    </submittedName>
</protein>
<dbReference type="Pfam" id="PF13560">
    <property type="entry name" value="HTH_31"/>
    <property type="match status" value="1"/>
</dbReference>
<dbReference type="InterPro" id="IPR010982">
    <property type="entry name" value="Lambda_DNA-bd_dom_sf"/>
</dbReference>
<evidence type="ECO:0000313" key="2">
    <source>
        <dbReference type="EMBL" id="MBW5485130.1"/>
    </source>
</evidence>
<dbReference type="SMART" id="SM00530">
    <property type="entry name" value="HTH_XRE"/>
    <property type="match status" value="1"/>
</dbReference>
<dbReference type="PROSITE" id="PS50943">
    <property type="entry name" value="HTH_CROC1"/>
    <property type="match status" value="1"/>
</dbReference>
<organism evidence="2 3">
    <name type="scientific">Streptomyces bambusae</name>
    <dbReference type="NCBI Taxonomy" id="1550616"/>
    <lineage>
        <taxon>Bacteria</taxon>
        <taxon>Bacillati</taxon>
        <taxon>Actinomycetota</taxon>
        <taxon>Actinomycetes</taxon>
        <taxon>Kitasatosporales</taxon>
        <taxon>Streptomycetaceae</taxon>
        <taxon>Streptomyces</taxon>
    </lineage>
</organism>
<dbReference type="Gene3D" id="1.10.260.40">
    <property type="entry name" value="lambda repressor-like DNA-binding domains"/>
    <property type="match status" value="1"/>
</dbReference>
<keyword evidence="3" id="KW-1185">Reference proteome</keyword>
<proteinExistence type="predicted"/>
<name>A0ABS6ZBI4_9ACTN</name>
<accession>A0ABS6ZBI4</accession>
<dbReference type="RefSeq" id="WP_219670039.1">
    <property type="nucleotide sequence ID" value="NZ_WTFF01000221.1"/>
</dbReference>
<evidence type="ECO:0000313" key="3">
    <source>
        <dbReference type="Proteomes" id="UP000812013"/>
    </source>
</evidence>
<feature type="domain" description="HTH cro/C1-type" evidence="1">
    <location>
        <begin position="19"/>
        <end position="66"/>
    </location>
</feature>